<dbReference type="PROSITE" id="PS51459">
    <property type="entry name" value="FIDO"/>
    <property type="match status" value="1"/>
</dbReference>
<comment type="catalytic activity">
    <reaction evidence="6">
        <text>L-threonyl-[protein] + ATP = 3-O-(5'-adenylyl)-L-threonyl-[protein] + diphosphate</text>
        <dbReference type="Rhea" id="RHEA:54292"/>
        <dbReference type="Rhea" id="RHEA-COMP:11060"/>
        <dbReference type="Rhea" id="RHEA-COMP:13847"/>
        <dbReference type="ChEBI" id="CHEBI:30013"/>
        <dbReference type="ChEBI" id="CHEBI:30616"/>
        <dbReference type="ChEBI" id="CHEBI:33019"/>
        <dbReference type="ChEBI" id="CHEBI:138113"/>
        <dbReference type="EC" id="2.7.7.108"/>
    </reaction>
</comment>
<keyword evidence="4" id="KW-0067">ATP-binding</keyword>
<evidence type="ECO:0000256" key="7">
    <source>
        <dbReference type="ARBA" id="ARBA00048696"/>
    </source>
</evidence>
<accession>A0A919NGD3</accession>
<evidence type="ECO:0000259" key="8">
    <source>
        <dbReference type="PROSITE" id="PS51459"/>
    </source>
</evidence>
<dbReference type="InterPro" id="IPR003812">
    <property type="entry name" value="Fido"/>
</dbReference>
<dbReference type="RefSeq" id="WP_203798563.1">
    <property type="nucleotide sequence ID" value="NZ_BOMY01000002.1"/>
</dbReference>
<dbReference type="GO" id="GO:0051302">
    <property type="term" value="P:regulation of cell division"/>
    <property type="evidence" value="ECO:0007669"/>
    <property type="project" value="TreeGrafter"/>
</dbReference>
<evidence type="ECO:0000256" key="1">
    <source>
        <dbReference type="ARBA" id="ARBA00022679"/>
    </source>
</evidence>
<evidence type="ECO:0000313" key="10">
    <source>
        <dbReference type="Proteomes" id="UP000623608"/>
    </source>
</evidence>
<comment type="caution">
    <text evidence="9">The sequence shown here is derived from an EMBL/GenBank/DDBJ whole genome shotgun (WGS) entry which is preliminary data.</text>
</comment>
<keyword evidence="2" id="KW-0548">Nucleotidyltransferase</keyword>
<dbReference type="EMBL" id="BOMY01000002">
    <property type="protein sequence ID" value="GIF17963.1"/>
    <property type="molecule type" value="Genomic_DNA"/>
</dbReference>
<gene>
    <name evidence="9" type="ORF">Ate02nite_06930</name>
</gene>
<dbReference type="EC" id="2.7.7.108" evidence="5"/>
<organism evidence="9 10">
    <name type="scientific">Paractinoplanes tereljensis</name>
    <dbReference type="NCBI Taxonomy" id="571912"/>
    <lineage>
        <taxon>Bacteria</taxon>
        <taxon>Bacillati</taxon>
        <taxon>Actinomycetota</taxon>
        <taxon>Actinomycetes</taxon>
        <taxon>Micromonosporales</taxon>
        <taxon>Micromonosporaceae</taxon>
        <taxon>Paractinoplanes</taxon>
    </lineage>
</organism>
<evidence type="ECO:0000256" key="5">
    <source>
        <dbReference type="ARBA" id="ARBA00034531"/>
    </source>
</evidence>
<evidence type="ECO:0000256" key="2">
    <source>
        <dbReference type="ARBA" id="ARBA00022695"/>
    </source>
</evidence>
<dbReference type="PANTHER" id="PTHR39560:SF1">
    <property type="entry name" value="PROTEIN ADENYLYLTRANSFERASE FIC-RELATED"/>
    <property type="match status" value="1"/>
</dbReference>
<dbReference type="Proteomes" id="UP000623608">
    <property type="component" value="Unassembled WGS sequence"/>
</dbReference>
<feature type="domain" description="Fido" evidence="8">
    <location>
        <begin position="49"/>
        <end position="193"/>
    </location>
</feature>
<protein>
    <recommendedName>
        <fullName evidence="5">protein adenylyltransferase</fullName>
        <ecNumber evidence="5">2.7.7.108</ecNumber>
    </recommendedName>
</protein>
<dbReference type="Gene3D" id="1.10.3290.10">
    <property type="entry name" value="Fido-like domain"/>
    <property type="match status" value="1"/>
</dbReference>
<dbReference type="AlphaFoldDB" id="A0A919NGD3"/>
<name>A0A919NGD3_9ACTN</name>
<evidence type="ECO:0000313" key="9">
    <source>
        <dbReference type="EMBL" id="GIF17963.1"/>
    </source>
</evidence>
<evidence type="ECO:0000256" key="6">
    <source>
        <dbReference type="ARBA" id="ARBA00047939"/>
    </source>
</evidence>
<proteinExistence type="predicted"/>
<dbReference type="SUPFAM" id="SSF140931">
    <property type="entry name" value="Fic-like"/>
    <property type="match status" value="1"/>
</dbReference>
<keyword evidence="1" id="KW-0808">Transferase</keyword>
<keyword evidence="10" id="KW-1185">Reference proteome</keyword>
<sequence>MDDPYTQPDSDCLINKLGLADANALAEAEFRIVSIRDVQAARASIPGDFSLSHLQDFHRFLFQDVYSWAGRTRTVDISKPGAYFCHWRFVDDEVGSVLAELATEGYLVGLHREAFLSSLAHFYGELNTRHPFREGNGRTLRAFLRQLSAAAGFQLDWSELSKAENIEACRIHLNTTDTTMLKRVLTPVVRRIN</sequence>
<dbReference type="PANTHER" id="PTHR39560">
    <property type="entry name" value="PROTEIN ADENYLYLTRANSFERASE FIC-RELATED"/>
    <property type="match status" value="1"/>
</dbReference>
<reference evidence="9" key="1">
    <citation type="submission" date="2021-01" db="EMBL/GenBank/DDBJ databases">
        <title>Whole genome shotgun sequence of Actinoplanes tereljensis NBRC 105297.</title>
        <authorList>
            <person name="Komaki H."/>
            <person name="Tamura T."/>
        </authorList>
    </citation>
    <scope>NUCLEOTIDE SEQUENCE</scope>
    <source>
        <strain evidence="9">NBRC 105297</strain>
    </source>
</reference>
<keyword evidence="3" id="KW-0547">Nucleotide-binding</keyword>
<dbReference type="Pfam" id="PF02661">
    <property type="entry name" value="Fic"/>
    <property type="match status" value="1"/>
</dbReference>
<comment type="catalytic activity">
    <reaction evidence="7">
        <text>L-tyrosyl-[protein] + ATP = O-(5'-adenylyl)-L-tyrosyl-[protein] + diphosphate</text>
        <dbReference type="Rhea" id="RHEA:54288"/>
        <dbReference type="Rhea" id="RHEA-COMP:10136"/>
        <dbReference type="Rhea" id="RHEA-COMP:13846"/>
        <dbReference type="ChEBI" id="CHEBI:30616"/>
        <dbReference type="ChEBI" id="CHEBI:33019"/>
        <dbReference type="ChEBI" id="CHEBI:46858"/>
        <dbReference type="ChEBI" id="CHEBI:83624"/>
        <dbReference type="EC" id="2.7.7.108"/>
    </reaction>
</comment>
<evidence type="ECO:0000256" key="3">
    <source>
        <dbReference type="ARBA" id="ARBA00022741"/>
    </source>
</evidence>
<dbReference type="InterPro" id="IPR036597">
    <property type="entry name" value="Fido-like_dom_sf"/>
</dbReference>
<dbReference type="GO" id="GO:0070733">
    <property type="term" value="F:AMPylase activity"/>
    <property type="evidence" value="ECO:0007669"/>
    <property type="project" value="UniProtKB-EC"/>
</dbReference>
<dbReference type="GO" id="GO:0005524">
    <property type="term" value="F:ATP binding"/>
    <property type="evidence" value="ECO:0007669"/>
    <property type="project" value="UniProtKB-KW"/>
</dbReference>
<evidence type="ECO:0000256" key="4">
    <source>
        <dbReference type="ARBA" id="ARBA00022840"/>
    </source>
</evidence>